<evidence type="ECO:0000256" key="2">
    <source>
        <dbReference type="ARBA" id="ARBA00012438"/>
    </source>
</evidence>
<evidence type="ECO:0000259" key="7">
    <source>
        <dbReference type="PROSITE" id="PS50110"/>
    </source>
</evidence>
<reference evidence="8 9" key="1">
    <citation type="submission" date="2020-08" db="EMBL/GenBank/DDBJ databases">
        <title>Genomic Encyclopedia of Type Strains, Phase IV (KMG-IV): sequencing the most valuable type-strain genomes for metagenomic binning, comparative biology and taxonomic classification.</title>
        <authorList>
            <person name="Goeker M."/>
        </authorList>
    </citation>
    <scope>NUCLEOTIDE SEQUENCE [LARGE SCALE GENOMIC DNA]</scope>
    <source>
        <strain evidence="8 9">DSM 21793</strain>
    </source>
</reference>
<dbReference type="InterPro" id="IPR005467">
    <property type="entry name" value="His_kinase_dom"/>
</dbReference>
<dbReference type="Gene3D" id="3.40.50.2300">
    <property type="match status" value="1"/>
</dbReference>
<proteinExistence type="predicted"/>
<dbReference type="CDD" id="cd17546">
    <property type="entry name" value="REC_hyHK_CKI1_RcsC-like"/>
    <property type="match status" value="1"/>
</dbReference>
<comment type="caution">
    <text evidence="8">The sequence shown here is derived from an EMBL/GenBank/DDBJ whole genome shotgun (WGS) entry which is preliminary data.</text>
</comment>
<dbReference type="Pfam" id="PF00072">
    <property type="entry name" value="Response_reg"/>
    <property type="match status" value="1"/>
</dbReference>
<feature type="domain" description="Response regulatory" evidence="7">
    <location>
        <begin position="246"/>
        <end position="348"/>
    </location>
</feature>
<dbReference type="InterPro" id="IPR011006">
    <property type="entry name" value="CheY-like_superfamily"/>
</dbReference>
<dbReference type="RefSeq" id="WP_183770635.1">
    <property type="nucleotide sequence ID" value="NZ_JACIDK010000002.1"/>
</dbReference>
<dbReference type="InterPro" id="IPR003594">
    <property type="entry name" value="HATPase_dom"/>
</dbReference>
<dbReference type="PANTHER" id="PTHR45339">
    <property type="entry name" value="HYBRID SIGNAL TRANSDUCTION HISTIDINE KINASE J"/>
    <property type="match status" value="1"/>
</dbReference>
<dbReference type="Pfam" id="PF00512">
    <property type="entry name" value="HisKA"/>
    <property type="match status" value="1"/>
</dbReference>
<evidence type="ECO:0000313" key="9">
    <source>
        <dbReference type="Proteomes" id="UP000530564"/>
    </source>
</evidence>
<protein>
    <recommendedName>
        <fullName evidence="2">histidine kinase</fullName>
        <ecNumber evidence="2">2.7.13.3</ecNumber>
    </recommendedName>
</protein>
<dbReference type="InterPro" id="IPR004358">
    <property type="entry name" value="Sig_transdc_His_kin-like_C"/>
</dbReference>
<feature type="modified residue" description="4-aspartylphosphate" evidence="5">
    <location>
        <position position="293"/>
    </location>
</feature>
<comment type="catalytic activity">
    <reaction evidence="1">
        <text>ATP + protein L-histidine = ADP + protein N-phospho-L-histidine.</text>
        <dbReference type="EC" id="2.7.13.3"/>
    </reaction>
</comment>
<keyword evidence="3 5" id="KW-0597">Phosphoprotein</keyword>
<dbReference type="SMART" id="SM00387">
    <property type="entry name" value="HATPase_c"/>
    <property type="match status" value="1"/>
</dbReference>
<dbReference type="CDD" id="cd16922">
    <property type="entry name" value="HATPase_EvgS-ArcB-TorS-like"/>
    <property type="match status" value="1"/>
</dbReference>
<keyword evidence="9" id="KW-1185">Reference proteome</keyword>
<dbReference type="SUPFAM" id="SSF55874">
    <property type="entry name" value="ATPase domain of HSP90 chaperone/DNA topoisomerase II/histidine kinase"/>
    <property type="match status" value="1"/>
</dbReference>
<feature type="domain" description="Histidine kinase" evidence="6">
    <location>
        <begin position="18"/>
        <end position="233"/>
    </location>
</feature>
<dbReference type="GO" id="GO:0000155">
    <property type="term" value="F:phosphorelay sensor kinase activity"/>
    <property type="evidence" value="ECO:0007669"/>
    <property type="project" value="InterPro"/>
</dbReference>
<feature type="domain" description="Response regulatory" evidence="7">
    <location>
        <begin position="371"/>
        <end position="485"/>
    </location>
</feature>
<accession>A0A839ZYY3</accession>
<keyword evidence="4" id="KW-0902">Two-component regulatory system</keyword>
<dbReference type="SUPFAM" id="SSF47384">
    <property type="entry name" value="Homodimeric domain of signal transducing histidine kinase"/>
    <property type="match status" value="1"/>
</dbReference>
<dbReference type="PRINTS" id="PR00344">
    <property type="entry name" value="BCTRLSENSOR"/>
</dbReference>
<evidence type="ECO:0000313" key="8">
    <source>
        <dbReference type="EMBL" id="MBB3890450.1"/>
    </source>
</evidence>
<dbReference type="SMART" id="SM00388">
    <property type="entry name" value="HisKA"/>
    <property type="match status" value="1"/>
</dbReference>
<dbReference type="Gene3D" id="3.30.565.10">
    <property type="entry name" value="Histidine kinase-like ATPase, C-terminal domain"/>
    <property type="match status" value="1"/>
</dbReference>
<dbReference type="AlphaFoldDB" id="A0A839ZYY3"/>
<dbReference type="EMBL" id="JACIDK010000002">
    <property type="protein sequence ID" value="MBB3890450.1"/>
    <property type="molecule type" value="Genomic_DNA"/>
</dbReference>
<dbReference type="SMART" id="SM00448">
    <property type="entry name" value="REC"/>
    <property type="match status" value="2"/>
</dbReference>
<dbReference type="CDD" id="cd00082">
    <property type="entry name" value="HisKA"/>
    <property type="match status" value="1"/>
</dbReference>
<dbReference type="InterPro" id="IPR001789">
    <property type="entry name" value="Sig_transdc_resp-reg_receiver"/>
</dbReference>
<dbReference type="InterPro" id="IPR036890">
    <property type="entry name" value="HATPase_C_sf"/>
</dbReference>
<evidence type="ECO:0000256" key="5">
    <source>
        <dbReference type="PROSITE-ProRule" id="PRU00169"/>
    </source>
</evidence>
<sequence>MTQDHTRRARVSAEQLASLSHEFRTPLNGVLGMTRLLAGTALTDEQRAYVSALRESGEHLLGLVNDVLDFARLGADKIELHPTDFEVESLLRSVCELLSPRAQEKGLEIAWAAPAGIGAVHADEGRLRQILLNFAGNAVKFTSQGGVLLSVAETPNGLRFTVEDSGPGVSQTARETIFEAFEQADPLRDVQLGGAGLGLAIARKLAGAMDGEVGVETASLGGAAFWFEAPLPRRPGRADRPLGRRTVAIVSANRIVAEAARRQIEASGGKALVAADLPSALAATRPADVVLVDRALAPERPPAKRSLLVMLTPEERGRIEEHRAAGFAGYLIKPLRRASLAERVLAARRDEDPARAVEDDRIAPAAAPGARILLVEDNPINALLARTLLSREGCRVDQAGGGEEALAALKVGAYDLILMDMRMPGMSGLEATRKVRDMGVRTPVVALTANAFEEDRHACLAAGMDDFLVKPLTPDALRAALGRWTAAPDWTQQADHAKVG</sequence>
<dbReference type="PANTHER" id="PTHR45339:SF1">
    <property type="entry name" value="HYBRID SIGNAL TRANSDUCTION HISTIDINE KINASE J"/>
    <property type="match status" value="1"/>
</dbReference>
<dbReference type="SUPFAM" id="SSF52172">
    <property type="entry name" value="CheY-like"/>
    <property type="match status" value="2"/>
</dbReference>
<evidence type="ECO:0000256" key="4">
    <source>
        <dbReference type="ARBA" id="ARBA00023012"/>
    </source>
</evidence>
<feature type="modified residue" description="4-aspartylphosphate" evidence="5">
    <location>
        <position position="420"/>
    </location>
</feature>
<evidence type="ECO:0000259" key="6">
    <source>
        <dbReference type="PROSITE" id="PS50109"/>
    </source>
</evidence>
<evidence type="ECO:0000256" key="1">
    <source>
        <dbReference type="ARBA" id="ARBA00000085"/>
    </source>
</evidence>
<dbReference type="Proteomes" id="UP000530564">
    <property type="component" value="Unassembled WGS sequence"/>
</dbReference>
<dbReference type="PROSITE" id="PS50109">
    <property type="entry name" value="HIS_KIN"/>
    <property type="match status" value="1"/>
</dbReference>
<dbReference type="InterPro" id="IPR003661">
    <property type="entry name" value="HisK_dim/P_dom"/>
</dbReference>
<dbReference type="Gene3D" id="1.10.287.130">
    <property type="match status" value="1"/>
</dbReference>
<dbReference type="PROSITE" id="PS50110">
    <property type="entry name" value="RESPONSE_REGULATORY"/>
    <property type="match status" value="2"/>
</dbReference>
<dbReference type="InterPro" id="IPR036097">
    <property type="entry name" value="HisK_dim/P_sf"/>
</dbReference>
<dbReference type="Pfam" id="PF02518">
    <property type="entry name" value="HATPase_c"/>
    <property type="match status" value="1"/>
</dbReference>
<evidence type="ECO:0000256" key="3">
    <source>
        <dbReference type="ARBA" id="ARBA00022553"/>
    </source>
</evidence>
<dbReference type="EC" id="2.7.13.3" evidence="2"/>
<name>A0A839ZYY3_9CAUL</name>
<gene>
    <name evidence="8" type="ORF">GGQ61_001167</name>
</gene>
<organism evidence="8 9">
    <name type="scientific">Phenylobacterium haematophilum</name>
    <dbReference type="NCBI Taxonomy" id="98513"/>
    <lineage>
        <taxon>Bacteria</taxon>
        <taxon>Pseudomonadati</taxon>
        <taxon>Pseudomonadota</taxon>
        <taxon>Alphaproteobacteria</taxon>
        <taxon>Caulobacterales</taxon>
        <taxon>Caulobacteraceae</taxon>
        <taxon>Phenylobacterium</taxon>
    </lineage>
</organism>